<dbReference type="Pfam" id="PF12417">
    <property type="entry name" value="DUF3669"/>
    <property type="match status" value="1"/>
</dbReference>
<feature type="domain" description="DUF3669" evidence="1">
    <location>
        <begin position="158"/>
        <end position="204"/>
    </location>
</feature>
<reference evidence="2" key="2">
    <citation type="submission" date="2023-06" db="EMBL/GenBank/DDBJ databases">
        <authorList>
            <consortium name="Lawrence Berkeley National Laboratory"/>
            <person name="Haridas S."/>
            <person name="Hensen N."/>
            <person name="Bonometti L."/>
            <person name="Westerberg I."/>
            <person name="Brannstrom I.O."/>
            <person name="Guillou S."/>
            <person name="Cros-Aarteil S."/>
            <person name="Calhoun S."/>
            <person name="Kuo A."/>
            <person name="Mondo S."/>
            <person name="Pangilinan J."/>
            <person name="Riley R."/>
            <person name="LaButti K."/>
            <person name="Andreopoulos B."/>
            <person name="Lipzen A."/>
            <person name="Chen C."/>
            <person name="Yanf M."/>
            <person name="Daum C."/>
            <person name="Ng V."/>
            <person name="Clum A."/>
            <person name="Steindorff A."/>
            <person name="Ohm R."/>
            <person name="Martin F."/>
            <person name="Silar P."/>
            <person name="Natvig D."/>
            <person name="Lalanne C."/>
            <person name="Gautier V."/>
            <person name="Ament-velasquez S.L."/>
            <person name="Kruys A."/>
            <person name="Hutchinson M.I."/>
            <person name="Powell A.J."/>
            <person name="Barry K."/>
            <person name="Miller A.N."/>
            <person name="Grigoriev I.V."/>
            <person name="Debuchy R."/>
            <person name="Gladieux P."/>
            <person name="Thoren M.H."/>
            <person name="Johannesson H."/>
        </authorList>
    </citation>
    <scope>NUCLEOTIDE SEQUENCE</scope>
    <source>
        <strain evidence="2">CBS 232.78</strain>
    </source>
</reference>
<dbReference type="EMBL" id="JAULSW010000004">
    <property type="protein sequence ID" value="KAK3385367.1"/>
    <property type="molecule type" value="Genomic_DNA"/>
</dbReference>
<organism evidence="2 3">
    <name type="scientific">Podospora didyma</name>
    <dbReference type="NCBI Taxonomy" id="330526"/>
    <lineage>
        <taxon>Eukaryota</taxon>
        <taxon>Fungi</taxon>
        <taxon>Dikarya</taxon>
        <taxon>Ascomycota</taxon>
        <taxon>Pezizomycotina</taxon>
        <taxon>Sordariomycetes</taxon>
        <taxon>Sordariomycetidae</taxon>
        <taxon>Sordariales</taxon>
        <taxon>Podosporaceae</taxon>
        <taxon>Podospora</taxon>
    </lineage>
</organism>
<accession>A0AAE0NPL2</accession>
<reference evidence="2" key="1">
    <citation type="journal article" date="2023" name="Mol. Phylogenet. Evol.">
        <title>Genome-scale phylogeny and comparative genomics of the fungal order Sordariales.</title>
        <authorList>
            <person name="Hensen N."/>
            <person name="Bonometti L."/>
            <person name="Westerberg I."/>
            <person name="Brannstrom I.O."/>
            <person name="Guillou S."/>
            <person name="Cros-Aarteil S."/>
            <person name="Calhoun S."/>
            <person name="Haridas S."/>
            <person name="Kuo A."/>
            <person name="Mondo S."/>
            <person name="Pangilinan J."/>
            <person name="Riley R."/>
            <person name="LaButti K."/>
            <person name="Andreopoulos B."/>
            <person name="Lipzen A."/>
            <person name="Chen C."/>
            <person name="Yan M."/>
            <person name="Daum C."/>
            <person name="Ng V."/>
            <person name="Clum A."/>
            <person name="Steindorff A."/>
            <person name="Ohm R.A."/>
            <person name="Martin F."/>
            <person name="Silar P."/>
            <person name="Natvig D.O."/>
            <person name="Lalanne C."/>
            <person name="Gautier V."/>
            <person name="Ament-Velasquez S.L."/>
            <person name="Kruys A."/>
            <person name="Hutchinson M.I."/>
            <person name="Powell A.J."/>
            <person name="Barry K."/>
            <person name="Miller A.N."/>
            <person name="Grigoriev I.V."/>
            <person name="Debuchy R."/>
            <person name="Gladieux P."/>
            <person name="Hiltunen Thoren M."/>
            <person name="Johannesson H."/>
        </authorList>
    </citation>
    <scope>NUCLEOTIDE SEQUENCE</scope>
    <source>
        <strain evidence="2">CBS 232.78</strain>
    </source>
</reference>
<dbReference type="AlphaFoldDB" id="A0AAE0NPL2"/>
<gene>
    <name evidence="2" type="ORF">B0H63DRAFT_543684</name>
</gene>
<proteinExistence type="predicted"/>
<sequence length="204" mass="22969">MNSLDNVRQISLIIIAQSDTQLERIGSQRTFATAFHINISKHIQFFQPATPTTARQALVSERILPLHRDTGRLIVEKFWNGPEHLRDSINGEPRRSMPKSISLHNYPLHIGQVEALGLPADEYASAMADALATQEISSEPCHLGTRTFTSGVLGPHALWILDFDCCKKLPMSVDGVRLAAERFWRHDPFYPNPDAKCEKDTALW</sequence>
<evidence type="ECO:0000313" key="3">
    <source>
        <dbReference type="Proteomes" id="UP001285441"/>
    </source>
</evidence>
<dbReference type="Proteomes" id="UP001285441">
    <property type="component" value="Unassembled WGS sequence"/>
</dbReference>
<protein>
    <recommendedName>
        <fullName evidence="1">DUF3669 domain-containing protein</fullName>
    </recommendedName>
</protein>
<dbReference type="InterPro" id="IPR022137">
    <property type="entry name" value="Znf_prot_DUF3669"/>
</dbReference>
<comment type="caution">
    <text evidence="2">The sequence shown here is derived from an EMBL/GenBank/DDBJ whole genome shotgun (WGS) entry which is preliminary data.</text>
</comment>
<evidence type="ECO:0000313" key="2">
    <source>
        <dbReference type="EMBL" id="KAK3385367.1"/>
    </source>
</evidence>
<keyword evidence="3" id="KW-1185">Reference proteome</keyword>
<name>A0AAE0NPL2_9PEZI</name>
<dbReference type="PANTHER" id="PTHR40780">
    <property type="entry name" value="DUF3669 DOMAIN-CONTAINING PROTEIN"/>
    <property type="match status" value="1"/>
</dbReference>
<evidence type="ECO:0000259" key="1">
    <source>
        <dbReference type="Pfam" id="PF12417"/>
    </source>
</evidence>
<dbReference type="PANTHER" id="PTHR40780:SF3">
    <property type="entry name" value="DUF3669 DOMAIN-CONTAINING PROTEIN"/>
    <property type="match status" value="1"/>
</dbReference>